<protein>
    <submittedName>
        <fullName evidence="2">Uncharacterized protein</fullName>
    </submittedName>
</protein>
<sequence>MKPNTSMTGSKRPREKSRTTRQSSGTDVKSIWVEQLLEPHTCAEFAPAPKRAKVIKTKTNTRQKKRKVEPAEFIIHTPPKCCSVNGRLESEQCHYRTCIFMISRWEGLKPVVTIEGIYMETSFAEDKMITVLEGSEAADPELKIESPFKDPTRVKDCLYFRLPEDWLQPAFMQEYIIDPFPGIAYIVIITQTIDPCRNLVTTVEGILEKLKDTNAKVGQIKEWYSMICSKEVGVDLKEIVDSKYQGSYSEVDEKASWVTPKEFWVSHRY</sequence>
<name>A0A1L7X0Q8_9HELO</name>
<dbReference type="AlphaFoldDB" id="A0A1L7X0Q8"/>
<evidence type="ECO:0000256" key="1">
    <source>
        <dbReference type="SAM" id="MobiDB-lite"/>
    </source>
</evidence>
<evidence type="ECO:0000313" key="2">
    <source>
        <dbReference type="EMBL" id="CZR58596.1"/>
    </source>
</evidence>
<gene>
    <name evidence="2" type="ORF">PAC_08488</name>
</gene>
<keyword evidence="3" id="KW-1185">Reference proteome</keyword>
<feature type="region of interest" description="Disordered" evidence="1">
    <location>
        <begin position="1"/>
        <end position="27"/>
    </location>
</feature>
<accession>A0A1L7X0Q8</accession>
<proteinExistence type="predicted"/>
<organism evidence="2 3">
    <name type="scientific">Phialocephala subalpina</name>
    <dbReference type="NCBI Taxonomy" id="576137"/>
    <lineage>
        <taxon>Eukaryota</taxon>
        <taxon>Fungi</taxon>
        <taxon>Dikarya</taxon>
        <taxon>Ascomycota</taxon>
        <taxon>Pezizomycotina</taxon>
        <taxon>Leotiomycetes</taxon>
        <taxon>Helotiales</taxon>
        <taxon>Mollisiaceae</taxon>
        <taxon>Phialocephala</taxon>
        <taxon>Phialocephala fortinii species complex</taxon>
    </lineage>
</organism>
<evidence type="ECO:0000313" key="3">
    <source>
        <dbReference type="Proteomes" id="UP000184330"/>
    </source>
</evidence>
<dbReference type="Proteomes" id="UP000184330">
    <property type="component" value="Unassembled WGS sequence"/>
</dbReference>
<dbReference type="EMBL" id="FJOG01000012">
    <property type="protein sequence ID" value="CZR58596.1"/>
    <property type="molecule type" value="Genomic_DNA"/>
</dbReference>
<reference evidence="2 3" key="1">
    <citation type="submission" date="2016-03" db="EMBL/GenBank/DDBJ databases">
        <authorList>
            <person name="Ploux O."/>
        </authorList>
    </citation>
    <scope>NUCLEOTIDE SEQUENCE [LARGE SCALE GENOMIC DNA]</scope>
    <source>
        <strain evidence="2 3">UAMH 11012</strain>
    </source>
</reference>